<evidence type="ECO:0000256" key="6">
    <source>
        <dbReference type="ARBA" id="ARBA00022932"/>
    </source>
</evidence>
<evidence type="ECO:0000313" key="11">
    <source>
        <dbReference type="Proteomes" id="UP000177082"/>
    </source>
</evidence>
<dbReference type="InterPro" id="IPR003593">
    <property type="entry name" value="AAA+_ATPase"/>
</dbReference>
<evidence type="ECO:0000256" key="3">
    <source>
        <dbReference type="ARBA" id="ARBA00022741"/>
    </source>
</evidence>
<dbReference type="NCBIfam" id="TIGR02397">
    <property type="entry name" value="dnaX_nterm"/>
    <property type="match status" value="1"/>
</dbReference>
<dbReference type="Pfam" id="PF22608">
    <property type="entry name" value="DNAX_ATPase_lid"/>
    <property type="match status" value="1"/>
</dbReference>
<protein>
    <recommendedName>
        <fullName evidence="8">DNA polymerase III subunit gamma/tau</fullName>
        <ecNumber evidence="8">2.7.7.7</ecNumber>
    </recommendedName>
</protein>
<keyword evidence="2" id="KW-0479">Metal-binding</keyword>
<evidence type="ECO:0000256" key="5">
    <source>
        <dbReference type="ARBA" id="ARBA00022840"/>
    </source>
</evidence>
<keyword evidence="4" id="KW-0862">Zinc</keyword>
<comment type="subunit">
    <text evidence="8">DNA polymerase III contains a core (composed of alpha, epsilon and theta chains) that associates with a tau subunit. This core dimerizes to form the POLIII' complex. PolIII' associates with the gamma complex (composed of gamma, delta, delta', psi and chi chains) and with the beta chain to form the complete DNA polymerase III complex.</text>
</comment>
<dbReference type="GO" id="GO:0046872">
    <property type="term" value="F:metal ion binding"/>
    <property type="evidence" value="ECO:0007669"/>
    <property type="project" value="UniProtKB-KW"/>
</dbReference>
<dbReference type="SUPFAM" id="SSF52540">
    <property type="entry name" value="P-loop containing nucleoside triphosphate hydrolases"/>
    <property type="match status" value="1"/>
</dbReference>
<dbReference type="PANTHER" id="PTHR11669:SF0">
    <property type="entry name" value="PROTEIN STICHEL-LIKE 2"/>
    <property type="match status" value="1"/>
</dbReference>
<name>A0A1F8BJJ7_9BACT</name>
<evidence type="ECO:0000256" key="2">
    <source>
        <dbReference type="ARBA" id="ARBA00022723"/>
    </source>
</evidence>
<keyword evidence="8" id="KW-0808">Transferase</keyword>
<keyword evidence="8" id="KW-0235">DNA replication</keyword>
<evidence type="ECO:0000256" key="1">
    <source>
        <dbReference type="ARBA" id="ARBA00006360"/>
    </source>
</evidence>
<comment type="function">
    <text evidence="8">DNA polymerase III is a complex, multichain enzyme responsible for most of the replicative synthesis in bacteria. This DNA polymerase also exhibits 3' to 5' exonuclease activity.</text>
</comment>
<proteinExistence type="inferred from homology"/>
<keyword evidence="6 8" id="KW-0239">DNA-directed DNA polymerase</keyword>
<evidence type="ECO:0000256" key="7">
    <source>
        <dbReference type="ARBA" id="ARBA00049244"/>
    </source>
</evidence>
<dbReference type="Gene3D" id="3.40.50.300">
    <property type="entry name" value="P-loop containing nucleotide triphosphate hydrolases"/>
    <property type="match status" value="1"/>
</dbReference>
<keyword evidence="8" id="KW-0548">Nucleotidyltransferase</keyword>
<dbReference type="CDD" id="cd00009">
    <property type="entry name" value="AAA"/>
    <property type="match status" value="1"/>
</dbReference>
<dbReference type="InterPro" id="IPR048448">
    <property type="entry name" value="DnaX-like_C"/>
</dbReference>
<dbReference type="InterPro" id="IPR045085">
    <property type="entry name" value="HLD_clamp_pol_III_gamma_tau"/>
</dbReference>
<dbReference type="InterPro" id="IPR038454">
    <property type="entry name" value="DnaA_N_sf"/>
</dbReference>
<evidence type="ECO:0000256" key="4">
    <source>
        <dbReference type="ARBA" id="ARBA00022833"/>
    </source>
</evidence>
<comment type="caution">
    <text evidence="10">The sequence shown here is derived from an EMBL/GenBank/DDBJ whole genome shotgun (WGS) entry which is preliminary data.</text>
</comment>
<dbReference type="PANTHER" id="PTHR11669">
    <property type="entry name" value="REPLICATION FACTOR C / DNA POLYMERASE III GAMMA-TAU SUBUNIT"/>
    <property type="match status" value="1"/>
</dbReference>
<dbReference type="SMART" id="SM00382">
    <property type="entry name" value="AAA"/>
    <property type="match status" value="1"/>
</dbReference>
<dbReference type="AlphaFoldDB" id="A0A1F8BJJ7"/>
<evidence type="ECO:0000256" key="8">
    <source>
        <dbReference type="RuleBase" id="RU364063"/>
    </source>
</evidence>
<evidence type="ECO:0000313" key="10">
    <source>
        <dbReference type="EMBL" id="OGM64203.1"/>
    </source>
</evidence>
<dbReference type="Pfam" id="PF13177">
    <property type="entry name" value="DNA_pol3_delta2"/>
    <property type="match status" value="1"/>
</dbReference>
<dbReference type="EMBL" id="MGHF01000009">
    <property type="protein sequence ID" value="OGM64203.1"/>
    <property type="molecule type" value="Genomic_DNA"/>
</dbReference>
<dbReference type="InterPro" id="IPR012763">
    <property type="entry name" value="DNA_pol_III_sug/sutau_N"/>
</dbReference>
<dbReference type="SUPFAM" id="SSF48019">
    <property type="entry name" value="post-AAA+ oligomerization domain-like"/>
    <property type="match status" value="1"/>
</dbReference>
<dbReference type="Gene3D" id="1.10.8.60">
    <property type="match status" value="1"/>
</dbReference>
<comment type="similarity">
    <text evidence="1 8">Belongs to the DnaX/STICHEL family.</text>
</comment>
<keyword evidence="3 8" id="KW-0547">Nucleotide-binding</keyword>
<dbReference type="GO" id="GO:0003887">
    <property type="term" value="F:DNA-directed DNA polymerase activity"/>
    <property type="evidence" value="ECO:0007669"/>
    <property type="project" value="UniProtKB-KW"/>
</dbReference>
<dbReference type="GO" id="GO:0005524">
    <property type="term" value="F:ATP binding"/>
    <property type="evidence" value="ECO:0007669"/>
    <property type="project" value="UniProtKB-KW"/>
</dbReference>
<gene>
    <name evidence="8" type="primary">dnaX</name>
    <name evidence="10" type="ORF">A2961_03595</name>
</gene>
<dbReference type="Pfam" id="PF20964">
    <property type="entry name" value="DnaX_C"/>
    <property type="match status" value="1"/>
</dbReference>
<dbReference type="GO" id="GO:0009360">
    <property type="term" value="C:DNA polymerase III complex"/>
    <property type="evidence" value="ECO:0007669"/>
    <property type="project" value="InterPro"/>
</dbReference>
<dbReference type="GO" id="GO:0003677">
    <property type="term" value="F:DNA binding"/>
    <property type="evidence" value="ECO:0007669"/>
    <property type="project" value="InterPro"/>
</dbReference>
<dbReference type="InterPro" id="IPR027417">
    <property type="entry name" value="P-loop_NTPase"/>
</dbReference>
<dbReference type="STRING" id="1802519.A2961_03595"/>
<feature type="domain" description="AAA+ ATPase" evidence="9">
    <location>
        <begin position="33"/>
        <end position="184"/>
    </location>
</feature>
<accession>A0A1F8BJJ7</accession>
<evidence type="ECO:0000259" key="9">
    <source>
        <dbReference type="SMART" id="SM00382"/>
    </source>
</evidence>
<reference evidence="10 11" key="1">
    <citation type="journal article" date="2016" name="Nat. Commun.">
        <title>Thousands of microbial genomes shed light on interconnected biogeochemical processes in an aquifer system.</title>
        <authorList>
            <person name="Anantharaman K."/>
            <person name="Brown C.T."/>
            <person name="Hug L.A."/>
            <person name="Sharon I."/>
            <person name="Castelle C.J."/>
            <person name="Probst A.J."/>
            <person name="Thomas B.C."/>
            <person name="Singh A."/>
            <person name="Wilkins M.J."/>
            <person name="Karaoz U."/>
            <person name="Brodie E.L."/>
            <person name="Williams K.H."/>
            <person name="Hubbard S.S."/>
            <person name="Banfield J.F."/>
        </authorList>
    </citation>
    <scope>NUCLEOTIDE SEQUENCE [LARGE SCALE GENOMIC DNA]</scope>
</reference>
<comment type="catalytic activity">
    <reaction evidence="7 8">
        <text>DNA(n) + a 2'-deoxyribonucleoside 5'-triphosphate = DNA(n+1) + diphosphate</text>
        <dbReference type="Rhea" id="RHEA:22508"/>
        <dbReference type="Rhea" id="RHEA-COMP:17339"/>
        <dbReference type="Rhea" id="RHEA-COMP:17340"/>
        <dbReference type="ChEBI" id="CHEBI:33019"/>
        <dbReference type="ChEBI" id="CHEBI:61560"/>
        <dbReference type="ChEBI" id="CHEBI:173112"/>
        <dbReference type="EC" id="2.7.7.7"/>
    </reaction>
</comment>
<dbReference type="InterPro" id="IPR008921">
    <property type="entry name" value="DNA_pol3_clamp-load_cplx_C"/>
</dbReference>
<dbReference type="Proteomes" id="UP000177082">
    <property type="component" value="Unassembled WGS sequence"/>
</dbReference>
<keyword evidence="5 8" id="KW-0067">ATP-binding</keyword>
<dbReference type="Gene3D" id="3.30.300.180">
    <property type="match status" value="1"/>
</dbReference>
<dbReference type="GO" id="GO:0006261">
    <property type="term" value="P:DNA-templated DNA replication"/>
    <property type="evidence" value="ECO:0007669"/>
    <property type="project" value="TreeGrafter"/>
</dbReference>
<dbReference type="EC" id="2.7.7.7" evidence="8"/>
<organism evidence="10 11">
    <name type="scientific">Candidatus Woesebacteria bacterium RIFCSPLOWO2_01_FULL_39_21</name>
    <dbReference type="NCBI Taxonomy" id="1802519"/>
    <lineage>
        <taxon>Bacteria</taxon>
        <taxon>Candidatus Woeseibacteriota</taxon>
    </lineage>
</organism>
<dbReference type="InterPro" id="IPR050238">
    <property type="entry name" value="DNA_Rep/Repair_Clamp_Loader"/>
</dbReference>
<sequence>MTLYLKYRPQTIEELDLTRVREELKKIVKSKKIPHALLFSGPKGTGKTSAARILAKVINCEDPDKSGEPCNKCSQCTAITKGSSLDVIELDAASNRGIDDIRSLRDAVKLSPVSARKKIYVVDEAHMLTTEAANAFLKTLEEPPDHVVFILATTNPEKLIPTVRSRLANIVFAKATVEEIKRQLVRVVKGEKWEAENEALEIIAGAADGSFRDAVKILEQIMVESGRLTFERAQEYVLHGKTVSPEEFIKIVTSKEIKEVIAELENLVEKGGSVKELIEGMIVVLHNSLLAKYSIGGKDNLGYLSKEDNLSLIEILMSALRRYSDTPLPHLSLEMELISWKKDASIAGPSEKLDTTVKSKVSVVKDKKVDVLNRDGEVQETSKNGDSGIEFSVDMWQRVLGGVKSKNVSIEALLRSSKPLSFDGKNLQLGVYYKFHKERLEVTSYRRTLEEVIESVVGTPVRIICTLTQPPKKELVTEVKEQGNTLTESKDIDIMEAAKEIFKN</sequence>